<organism evidence="2 3">
    <name type="scientific">Triparma retinervis</name>
    <dbReference type="NCBI Taxonomy" id="2557542"/>
    <lineage>
        <taxon>Eukaryota</taxon>
        <taxon>Sar</taxon>
        <taxon>Stramenopiles</taxon>
        <taxon>Ochrophyta</taxon>
        <taxon>Bolidophyceae</taxon>
        <taxon>Parmales</taxon>
        <taxon>Triparmaceae</taxon>
        <taxon>Triparma</taxon>
    </lineage>
</organism>
<dbReference type="OrthoDB" id="19657at2759"/>
<proteinExistence type="predicted"/>
<evidence type="ECO:0000313" key="3">
    <source>
        <dbReference type="Proteomes" id="UP001165082"/>
    </source>
</evidence>
<sequence>MEDGDGMDFLRQLSKVLGRLVERGGVEGAEAYEAPKPKKKKKLTSEAPYLQPRSSDYNGQGLARQSIFIDFDEPGFEPLFAKEFFTHIDGFYGKVKVKAMKKQKQREAGEAVKGGKGGKDEGGGGILDATVLMRGKGMDGLTPDQKFSYCHMACVGLILATFGGSPYQEALYLSYSDAPRGADGVHFTTLNNGAPVMNSTIGANTIRDPFINRDPTTGGFRIVSSDMPSQGDSYWRGTNFSTWSSPDLISFDGGHTVTAAPSDKMDDPDWFVVFWSGGHFESESLKNIFAATIDSDFSPESLSEPFVLLNAGYTTIDGDMVKTDDGKYHLFFKDERGSNDFDTDNKAVRHVSSDSPLGPFDPSDISDLLSPTLTEGPSVFIDPSPGDGDAPFRMYYDCFMNGRYGVSESYSIDKGWSSVGDSSCDSFGTSVDFPEGARHGSVVCVTDAELEKLKNHYG</sequence>
<evidence type="ECO:0000256" key="1">
    <source>
        <dbReference type="SAM" id="MobiDB-lite"/>
    </source>
</evidence>
<gene>
    <name evidence="2" type="ORF">TrRE_jg12575</name>
</gene>
<keyword evidence="3" id="KW-1185">Reference proteome</keyword>
<dbReference type="CDD" id="cd08983">
    <property type="entry name" value="GH43_Bt3655-like"/>
    <property type="match status" value="1"/>
</dbReference>
<dbReference type="SUPFAM" id="SSF75005">
    <property type="entry name" value="Arabinanase/levansucrase/invertase"/>
    <property type="match status" value="1"/>
</dbReference>
<evidence type="ECO:0000313" key="2">
    <source>
        <dbReference type="EMBL" id="GMH60601.1"/>
    </source>
</evidence>
<comment type="caution">
    <text evidence="2">The sequence shown here is derived from an EMBL/GenBank/DDBJ whole genome shotgun (WGS) entry which is preliminary data.</text>
</comment>
<feature type="region of interest" description="Disordered" evidence="1">
    <location>
        <begin position="27"/>
        <end position="57"/>
    </location>
</feature>
<dbReference type="EMBL" id="BRXZ01001042">
    <property type="protein sequence ID" value="GMH60601.1"/>
    <property type="molecule type" value="Genomic_DNA"/>
</dbReference>
<dbReference type="InterPro" id="IPR023296">
    <property type="entry name" value="Glyco_hydro_beta-prop_sf"/>
</dbReference>
<accession>A0A9W6ZY82</accession>
<protein>
    <submittedName>
        <fullName evidence="2">Uncharacterized protein</fullName>
    </submittedName>
</protein>
<name>A0A9W6ZY82_9STRA</name>
<dbReference type="Proteomes" id="UP001165082">
    <property type="component" value="Unassembled WGS sequence"/>
</dbReference>
<dbReference type="Gene3D" id="2.115.10.20">
    <property type="entry name" value="Glycosyl hydrolase domain, family 43"/>
    <property type="match status" value="1"/>
</dbReference>
<reference evidence="2" key="1">
    <citation type="submission" date="2022-07" db="EMBL/GenBank/DDBJ databases">
        <title>Genome analysis of Parmales, a sister group of diatoms, reveals the evolutionary specialization of diatoms from phago-mixotrophs to photoautotrophs.</title>
        <authorList>
            <person name="Ban H."/>
            <person name="Sato S."/>
            <person name="Yoshikawa S."/>
            <person name="Kazumasa Y."/>
            <person name="Nakamura Y."/>
            <person name="Ichinomiya M."/>
            <person name="Saitoh K."/>
            <person name="Sato N."/>
            <person name="Blanc-Mathieu R."/>
            <person name="Endo H."/>
            <person name="Kuwata A."/>
            <person name="Ogata H."/>
        </authorList>
    </citation>
    <scope>NUCLEOTIDE SEQUENCE</scope>
</reference>
<dbReference type="AlphaFoldDB" id="A0A9W6ZY82"/>